<keyword evidence="3" id="KW-0808">Transferase</keyword>
<protein>
    <submittedName>
        <fullName evidence="3">Serine/threonine-protein kinase ULK4</fullName>
    </submittedName>
</protein>
<reference evidence="3 4" key="1">
    <citation type="journal article" date="2022" name="Front. Cell. Infect. Microbiol.">
        <title>The Genomes of Two Strains of Taenia crassiceps the Animal Model for the Study of Human Cysticercosis.</title>
        <authorList>
            <person name="Bobes R.J."/>
            <person name="Estrada K."/>
            <person name="Rios-Valencia D.G."/>
            <person name="Calderon-Gallegos A."/>
            <person name="de la Torre P."/>
            <person name="Carrero J.C."/>
            <person name="Sanchez-Flores A."/>
            <person name="Laclette J.P."/>
        </authorList>
    </citation>
    <scope>NUCLEOTIDE SEQUENCE [LARGE SCALE GENOMIC DNA]</scope>
    <source>
        <strain evidence="3">WFUcys</strain>
    </source>
</reference>
<feature type="domain" description="Protein kinase" evidence="2">
    <location>
        <begin position="1"/>
        <end position="192"/>
    </location>
</feature>
<evidence type="ECO:0000259" key="2">
    <source>
        <dbReference type="PROSITE" id="PS50011"/>
    </source>
</evidence>
<evidence type="ECO:0000256" key="1">
    <source>
        <dbReference type="SAM" id="MobiDB-lite"/>
    </source>
</evidence>
<feature type="compositionally biased region" description="Polar residues" evidence="1">
    <location>
        <begin position="1127"/>
        <end position="1142"/>
    </location>
</feature>
<sequence length="1854" mass="202150">MDLCTGGTLDRMLREDKIFPEIAMVDIGRQLVAGLKFIHSNGVIFADWYPTRIFLDGSGNIKYYDFSYARMVGEKAADVFSASGIDDSKFDGLSHSALPYAAPEILSGAPASRASDIWSLGCIFFRMFFGVVPFSSQVPSHLMQMICNRELEIPIQCTRKPSAELWALLCAMLTKDPKNRITLEDTLNHNFWLLKSTPDVNLPKISLKDASNHPSSPTAVEKKDNSTSSDIVRKRNGVVNVNGRRQSAIEDTAVKTLKRSVSMGDSALASAALLRRKTSLKKAPPSQKDAVNKGGDALHVELLSGDPASTNHGTPVGEANFTLHAQACPVSMQSGVFDPQTNTKASPTASSNDESVDICCRSNSKVTATPDSTKRAFFESNDSLQPPTSPMPNEERMIKSEYVFRGSDTSGRFGSSQLHGSPLPDRIASLISPQTRARIALLYPWGDDASTLPREATIPIGRDSREWEDLFISDELEEFNALRENNEKSPSVYRPRFIYTPQPLGDYQKLLQNPPKAELRLPLDLPVLSPSAINSLTNEETNSYSSKLLTQMMDSLRLQDSKNRAPNFLSYVVWFLAATTLESKPPDSSTPLDEASVKDIILRIKYYLSGAASLLRLDSISTTGKTRLFRIISLLTHRSTFMIQQESEDPNREPLIHTLIIEVAPELPSILSTVVDILREPALKNCFSLKQAGIIALGELLICEMCIYSRVLLDPTTYEDLTAQSFDISKTQWQSAVLRLIRSLAPSTSRGGTASQYQYTPRGLAKPLERGNSSLSSSSKSCSTASANEDTCRLAAARVLNEIIIVVIGCKLMRLLQLFDMQNFDRDHASVQLAVTLSSSVNAFLDCLLTPETISRVWADGVMGGGGGGGGDVKTSVPTTASTNSLNQQVAHASASALTGLIRLRPSLFMCGLVDRNGTTAFMHKLNPANGTKEGQNTTFMAYLLSATTTGLLLPLSFHNKPLGASLLRVGMKSGTPVACRRLLNNSCFLAAVMRQLESPHAMLRAKAYLLAAAALDSESSACSKTLITACEARLPSCLERDLKMTNQHYIPRSALDDNSVFLSVESRSQSQMTLSTSPGLQYLGICVKHLSDLLVYSLIPNICKQVATAIGAYSIGVCNSAKHASTTSVKPPSTMTSSTYQERTKRTVSSAGPVRRSPMVHGTRQPTSTTTTGVSLKTCLPAFFCLPGILTSSASVRNRLLLPPRDLPTGREEDFCLIGFIARIFDHWAASTGTLTGVHRPDSPENQLLSVTLALAEDISRQIDVVEGRRADLIKALLPALARLAVAPASDSITRTICVKIILDMKNIWCGGGEDTDSLTSSNISLNLSKSPSCRLSGLARSPLSSDRLNSKLSLPPRGSGVNRAASLRGGENKRPASSSSSSVISTRSSSRVSSCRPNSYYERTSTAIKSLKGYRVTSTLRNNFQGPSPEVLLAVVDIVNNLLIPYASLLLDLREITPSTYFLRLLLDCLQLSRYSADSLSPNHNSCTNSHLSFVKIWRLSNLSLCLVHFVTSCDCGSRRFSVQCFLALRLLSTLTLHWPQESGLIQLLLAPSIKQTQNLLSVVYNMLVSMGGFILRRGRSESTIDVSVNQLNCHPLSVTPISSRGDLLLLKISTETVGVRHLLVALELLNTLLNLLTDVVRYALQCRQSKCIDRSQICQSQKNGQREYSITDYLPKSPEDVCSVAEQLLSLSRPPKHLPGILASLLEASTPDSVERDCVLHCADDEQEVAARLVTLATRALASLASLYGGEYCRTALSAAGLRGFTVALRRNGHRDSKRLLLRILRRLSESDAVCLGRMAGPAAKHLHSVIWKLRSVDNIDGDCGNQDSVIIRLARALLEHLQPQPSTLLI</sequence>
<feature type="region of interest" description="Disordered" evidence="1">
    <location>
        <begin position="1127"/>
        <end position="1172"/>
    </location>
</feature>
<dbReference type="SUPFAM" id="SSF56112">
    <property type="entry name" value="Protein kinase-like (PK-like)"/>
    <property type="match status" value="1"/>
</dbReference>
<name>A0ABR4QRV2_9CEST</name>
<keyword evidence="4" id="KW-1185">Reference proteome</keyword>
<keyword evidence="3" id="KW-0418">Kinase</keyword>
<dbReference type="GO" id="GO:0016301">
    <property type="term" value="F:kinase activity"/>
    <property type="evidence" value="ECO:0007669"/>
    <property type="project" value="UniProtKB-KW"/>
</dbReference>
<dbReference type="EMBL" id="JAKROA010000001">
    <property type="protein sequence ID" value="KAL5112316.1"/>
    <property type="molecule type" value="Genomic_DNA"/>
</dbReference>
<feature type="compositionally biased region" description="Polar residues" evidence="1">
    <location>
        <begin position="1344"/>
        <end position="1354"/>
    </location>
</feature>
<gene>
    <name evidence="3" type="ORF">TcWFU_006435</name>
</gene>
<dbReference type="InterPro" id="IPR011009">
    <property type="entry name" value="Kinase-like_dom_sf"/>
</dbReference>
<dbReference type="PANTHER" id="PTHR46240:SF1">
    <property type="entry name" value="SERINE_THREONINE-PROTEIN KINASE ULK4"/>
    <property type="match status" value="1"/>
</dbReference>
<dbReference type="PANTHER" id="PTHR46240">
    <property type="entry name" value="SER/THR PROTEIN KINASE ULK4"/>
    <property type="match status" value="1"/>
</dbReference>
<accession>A0ABR4QRV2</accession>
<proteinExistence type="predicted"/>
<dbReference type="InterPro" id="IPR000719">
    <property type="entry name" value="Prot_kinase_dom"/>
</dbReference>
<dbReference type="Proteomes" id="UP001651158">
    <property type="component" value="Unassembled WGS sequence"/>
</dbReference>
<dbReference type="Pfam" id="PF00069">
    <property type="entry name" value="Pkinase"/>
    <property type="match status" value="1"/>
</dbReference>
<feature type="region of interest" description="Disordered" evidence="1">
    <location>
        <begin position="205"/>
        <end position="234"/>
    </location>
</feature>
<dbReference type="Gene3D" id="1.10.510.10">
    <property type="entry name" value="Transferase(Phosphotransferase) domain 1"/>
    <property type="match status" value="1"/>
</dbReference>
<feature type="region of interest" description="Disordered" evidence="1">
    <location>
        <begin position="1340"/>
        <end position="1399"/>
    </location>
</feature>
<evidence type="ECO:0000313" key="4">
    <source>
        <dbReference type="Proteomes" id="UP001651158"/>
    </source>
</evidence>
<organism evidence="3 4">
    <name type="scientific">Taenia crassiceps</name>
    <dbReference type="NCBI Taxonomy" id="6207"/>
    <lineage>
        <taxon>Eukaryota</taxon>
        <taxon>Metazoa</taxon>
        <taxon>Spiralia</taxon>
        <taxon>Lophotrochozoa</taxon>
        <taxon>Platyhelminthes</taxon>
        <taxon>Cestoda</taxon>
        <taxon>Eucestoda</taxon>
        <taxon>Cyclophyllidea</taxon>
        <taxon>Taeniidae</taxon>
        <taxon>Taenia</taxon>
    </lineage>
</organism>
<evidence type="ECO:0000313" key="3">
    <source>
        <dbReference type="EMBL" id="KAL5112316.1"/>
    </source>
</evidence>
<comment type="caution">
    <text evidence="3">The sequence shown here is derived from an EMBL/GenBank/DDBJ whole genome shotgun (WGS) entry which is preliminary data.</text>
</comment>
<dbReference type="SMART" id="SM00220">
    <property type="entry name" value="S_TKc"/>
    <property type="match status" value="1"/>
</dbReference>
<feature type="region of interest" description="Disordered" evidence="1">
    <location>
        <begin position="365"/>
        <end position="395"/>
    </location>
</feature>
<dbReference type="InterPro" id="IPR045906">
    <property type="entry name" value="ULK4"/>
</dbReference>
<feature type="compositionally biased region" description="Low complexity" evidence="1">
    <location>
        <begin position="1379"/>
        <end position="1396"/>
    </location>
</feature>
<dbReference type="PROSITE" id="PS50011">
    <property type="entry name" value="PROTEIN_KINASE_DOM"/>
    <property type="match status" value="1"/>
</dbReference>